<dbReference type="AlphaFoldDB" id="A0A8H7NKB6"/>
<dbReference type="Proteomes" id="UP000616885">
    <property type="component" value="Unassembled WGS sequence"/>
</dbReference>
<sequence>MPCPCNALPCSPRHAMLCHAMPCTSSQFPVRGKIVVQQTSVCRRSSGRGDKGTNAWGWRVALGTSTTQARLASACAVDTLPHGSWAQLSCTSHAGNWAVSCTTPLSPVRQPAAAARILTFTLPDLTLPYLPYLVYILTSPRVDTPIPAESQLGEKNPMLETGPPFCAFRSGVSDTPKRLARHPRVMLDRLTRQSTTCPFLFRLLLPFLCESTRLRGNSPFPTTRDRRWGLHQARRTYTYIILCACRYAHISKCTYFTAHALSLPPLFLPHCRIRGWH</sequence>
<evidence type="ECO:0000313" key="2">
    <source>
        <dbReference type="Proteomes" id="UP000616885"/>
    </source>
</evidence>
<name>A0A8H7NKB6_BIOOC</name>
<protein>
    <submittedName>
        <fullName evidence="1">Uncharacterized protein</fullName>
    </submittedName>
</protein>
<gene>
    <name evidence="1" type="ORF">IM811_008493</name>
</gene>
<dbReference type="EMBL" id="JADCTT010000002">
    <property type="protein sequence ID" value="KAF9757549.1"/>
    <property type="molecule type" value="Genomic_DNA"/>
</dbReference>
<proteinExistence type="predicted"/>
<reference evidence="1" key="1">
    <citation type="submission" date="2020-10" db="EMBL/GenBank/DDBJ databases">
        <title>High-Quality Genome Resource of Clonostachys rosea strain S41 by Oxford Nanopore Long-Read Sequencing.</title>
        <authorList>
            <person name="Wang H."/>
        </authorList>
    </citation>
    <scope>NUCLEOTIDE SEQUENCE</scope>
    <source>
        <strain evidence="1">S41</strain>
    </source>
</reference>
<organism evidence="1 2">
    <name type="scientific">Bionectria ochroleuca</name>
    <name type="common">Gliocladium roseum</name>
    <dbReference type="NCBI Taxonomy" id="29856"/>
    <lineage>
        <taxon>Eukaryota</taxon>
        <taxon>Fungi</taxon>
        <taxon>Dikarya</taxon>
        <taxon>Ascomycota</taxon>
        <taxon>Pezizomycotina</taxon>
        <taxon>Sordariomycetes</taxon>
        <taxon>Hypocreomycetidae</taxon>
        <taxon>Hypocreales</taxon>
        <taxon>Bionectriaceae</taxon>
        <taxon>Clonostachys</taxon>
    </lineage>
</organism>
<evidence type="ECO:0000313" key="1">
    <source>
        <dbReference type="EMBL" id="KAF9757549.1"/>
    </source>
</evidence>
<accession>A0A8H7NKB6</accession>
<comment type="caution">
    <text evidence="1">The sequence shown here is derived from an EMBL/GenBank/DDBJ whole genome shotgun (WGS) entry which is preliminary data.</text>
</comment>